<dbReference type="PANTHER" id="PTHR37984:SF5">
    <property type="entry name" value="PROTEIN NYNRIN-LIKE"/>
    <property type="match status" value="1"/>
</dbReference>
<keyword evidence="15" id="KW-0233">DNA recombination</keyword>
<dbReference type="GO" id="GO:0015074">
    <property type="term" value="P:DNA integration"/>
    <property type="evidence" value="ECO:0007669"/>
    <property type="project" value="UniProtKB-KW"/>
</dbReference>
<keyword evidence="1" id="KW-0645">Protease</keyword>
<dbReference type="OrthoDB" id="2595244at2759"/>
<evidence type="ECO:0000256" key="9">
    <source>
        <dbReference type="ARBA" id="ARBA00022842"/>
    </source>
</evidence>
<dbReference type="FunFam" id="3.30.70.270:FF:000020">
    <property type="entry name" value="Transposon Tf2-6 polyprotein-like Protein"/>
    <property type="match status" value="1"/>
</dbReference>
<dbReference type="GO" id="GO:0003677">
    <property type="term" value="F:DNA binding"/>
    <property type="evidence" value="ECO:0007669"/>
    <property type="project" value="UniProtKB-KW"/>
</dbReference>
<dbReference type="InterPro" id="IPR050951">
    <property type="entry name" value="Retrovirus_Pol_polyprotein"/>
</dbReference>
<dbReference type="GO" id="GO:0003887">
    <property type="term" value="F:DNA-directed DNA polymerase activity"/>
    <property type="evidence" value="ECO:0007669"/>
    <property type="project" value="UniProtKB-KW"/>
</dbReference>
<dbReference type="GO" id="GO:0006508">
    <property type="term" value="P:proteolysis"/>
    <property type="evidence" value="ECO:0007669"/>
    <property type="project" value="UniProtKB-KW"/>
</dbReference>
<proteinExistence type="predicted"/>
<evidence type="ECO:0000259" key="16">
    <source>
        <dbReference type="PROSITE" id="PS50994"/>
    </source>
</evidence>
<reference evidence="17" key="1">
    <citation type="submission" date="2021-03" db="EMBL/GenBank/DDBJ databases">
        <title>Draft genome sequence of rust myrtle Austropuccinia psidii MF-1, a brazilian biotype.</title>
        <authorList>
            <person name="Quecine M.C."/>
            <person name="Pachon D.M.R."/>
            <person name="Bonatelli M.L."/>
            <person name="Correr F.H."/>
            <person name="Franceschini L.M."/>
            <person name="Leite T.F."/>
            <person name="Margarido G.R.A."/>
            <person name="Almeida C.A."/>
            <person name="Ferrarezi J.A."/>
            <person name="Labate C.A."/>
        </authorList>
    </citation>
    <scope>NUCLEOTIDE SEQUENCE</scope>
    <source>
        <strain evidence="17">MF-1</strain>
    </source>
</reference>
<evidence type="ECO:0000256" key="5">
    <source>
        <dbReference type="ARBA" id="ARBA00022723"/>
    </source>
</evidence>
<dbReference type="Pfam" id="PF17917">
    <property type="entry name" value="RT_RNaseH"/>
    <property type="match status" value="1"/>
</dbReference>
<keyword evidence="7" id="KW-0255">Endonuclease</keyword>
<keyword evidence="9" id="KW-0460">Magnesium</keyword>
<feature type="domain" description="Integrase catalytic" evidence="16">
    <location>
        <begin position="395"/>
        <end position="579"/>
    </location>
</feature>
<dbReference type="PANTHER" id="PTHR37984">
    <property type="entry name" value="PROTEIN CBG26694"/>
    <property type="match status" value="1"/>
</dbReference>
<sequence>MKISLRKYHFGFEELKELGHVVSGLSPGIDKTKVAVVLLKPMPHNKKEIQSFLGFAGYYRQHIKDFASIARPLYKLCDKDTVLEMTLDRVKTFESLRQALTTAPLLLMPDFELPFKLYIYASGDGLGAALHQVQIINDKPVEGPICFISRIIKATDARYGASQMECLCLIWALYKLNYFLEGCVFEVITDCTGVKSLLNMKTPNRHILRWQIAIQEYRRNMTIVHKNGNIHKIADGLSRWLLPNDIDNPAYVSEEASPPISIEGISVTDLNATFFEEVRNSYTQDKNCSILGQLLNKDCKDNSLIHSLDGVWKKSYDEGRFHLLDGIIYHRNKHTCVMTVVDRSLINLVLKECHDSPFSGNLSEDRTREKVKTCIWWPMWQKDVAEYCKTCDRCQKANKIHWQETWKYDQNPRTQQTLENCPYGLVIVDRFSTAPIFLPCHKDDTAMDTALLIWNKLVSWTGIFTNIISDRAPKFTSALWTNLHQLFGTKLSFSTAYHPQTDGLAERMIQTLEDMVRRFCAYDLEFKDCDEFTNYWYTLLPALELAYKTSIHASTNQNTAILERGWNPKLPQYYLRKDLAEIHPTASRFKGMLDRARKHAVRCMEDSSAYAQDKWDKSHSIPDFKVGDLVLVSTTNLNNIKGCKELKDSFAGPFGIRVLHGENSFEVELSEELRNKHPTFPVILIKPYKSSDAETFPLGNKIPQVRPPI</sequence>
<dbReference type="InterPro" id="IPR036397">
    <property type="entry name" value="RNaseH_sf"/>
</dbReference>
<dbReference type="AlphaFoldDB" id="A0A9Q3EBT6"/>
<dbReference type="InterPro" id="IPR041373">
    <property type="entry name" value="RT_RNaseH"/>
</dbReference>
<dbReference type="GO" id="GO:0046872">
    <property type="term" value="F:metal ion binding"/>
    <property type="evidence" value="ECO:0007669"/>
    <property type="project" value="UniProtKB-KW"/>
</dbReference>
<keyword evidence="4" id="KW-0540">Nuclease</keyword>
<keyword evidence="2" id="KW-0808">Transferase</keyword>
<protein>
    <recommendedName>
        <fullName evidence="16">Integrase catalytic domain-containing protein</fullName>
    </recommendedName>
</protein>
<evidence type="ECO:0000313" key="17">
    <source>
        <dbReference type="EMBL" id="MBW0516028.1"/>
    </source>
</evidence>
<keyword evidence="13" id="KW-0239">DNA-directed DNA polymerase</keyword>
<dbReference type="InterPro" id="IPR056924">
    <property type="entry name" value="SH3_Tf2-1"/>
</dbReference>
<dbReference type="InterPro" id="IPR041588">
    <property type="entry name" value="Integrase_H2C2"/>
</dbReference>
<evidence type="ECO:0000256" key="15">
    <source>
        <dbReference type="ARBA" id="ARBA00023172"/>
    </source>
</evidence>
<evidence type="ECO:0000256" key="3">
    <source>
        <dbReference type="ARBA" id="ARBA00022695"/>
    </source>
</evidence>
<evidence type="ECO:0000256" key="2">
    <source>
        <dbReference type="ARBA" id="ARBA00022679"/>
    </source>
</evidence>
<keyword evidence="18" id="KW-1185">Reference proteome</keyword>
<dbReference type="FunFam" id="1.10.340.70:FF:000001">
    <property type="entry name" value="Retrovirus-related Pol polyprotein from transposon gypsy-like Protein"/>
    <property type="match status" value="1"/>
</dbReference>
<evidence type="ECO:0000256" key="14">
    <source>
        <dbReference type="ARBA" id="ARBA00023125"/>
    </source>
</evidence>
<dbReference type="SUPFAM" id="SSF53098">
    <property type="entry name" value="Ribonuclease H-like"/>
    <property type="match status" value="1"/>
</dbReference>
<dbReference type="Gene3D" id="3.30.420.10">
    <property type="entry name" value="Ribonuclease H-like superfamily/Ribonuclease H"/>
    <property type="match status" value="1"/>
</dbReference>
<dbReference type="InterPro" id="IPR043502">
    <property type="entry name" value="DNA/RNA_pol_sf"/>
</dbReference>
<dbReference type="InterPro" id="IPR043128">
    <property type="entry name" value="Rev_trsase/Diguanyl_cyclase"/>
</dbReference>
<keyword evidence="12" id="KW-0695">RNA-directed DNA polymerase</keyword>
<evidence type="ECO:0000313" key="18">
    <source>
        <dbReference type="Proteomes" id="UP000765509"/>
    </source>
</evidence>
<organism evidence="17 18">
    <name type="scientific">Austropuccinia psidii MF-1</name>
    <dbReference type="NCBI Taxonomy" id="1389203"/>
    <lineage>
        <taxon>Eukaryota</taxon>
        <taxon>Fungi</taxon>
        <taxon>Dikarya</taxon>
        <taxon>Basidiomycota</taxon>
        <taxon>Pucciniomycotina</taxon>
        <taxon>Pucciniomycetes</taxon>
        <taxon>Pucciniales</taxon>
        <taxon>Sphaerophragmiaceae</taxon>
        <taxon>Austropuccinia</taxon>
    </lineage>
</organism>
<dbReference type="Gene3D" id="1.10.340.70">
    <property type="match status" value="1"/>
</dbReference>
<evidence type="ECO:0000256" key="13">
    <source>
        <dbReference type="ARBA" id="ARBA00022932"/>
    </source>
</evidence>
<dbReference type="GO" id="GO:0003964">
    <property type="term" value="F:RNA-directed DNA polymerase activity"/>
    <property type="evidence" value="ECO:0007669"/>
    <property type="project" value="UniProtKB-KW"/>
</dbReference>
<dbReference type="SUPFAM" id="SSF56672">
    <property type="entry name" value="DNA/RNA polymerases"/>
    <property type="match status" value="1"/>
</dbReference>
<dbReference type="PROSITE" id="PS50994">
    <property type="entry name" value="INTEGRASE"/>
    <property type="match status" value="1"/>
</dbReference>
<keyword evidence="5" id="KW-0479">Metal-binding</keyword>
<keyword evidence="8" id="KW-0378">Hydrolase</keyword>
<comment type="caution">
    <text evidence="17">The sequence shown here is derived from an EMBL/GenBank/DDBJ whole genome shotgun (WGS) entry which is preliminary data.</text>
</comment>
<keyword evidence="11" id="KW-0229">DNA integration</keyword>
<dbReference type="GO" id="GO:0004190">
    <property type="term" value="F:aspartic-type endopeptidase activity"/>
    <property type="evidence" value="ECO:0007669"/>
    <property type="project" value="UniProtKB-KW"/>
</dbReference>
<evidence type="ECO:0000256" key="1">
    <source>
        <dbReference type="ARBA" id="ARBA00022670"/>
    </source>
</evidence>
<dbReference type="Pfam" id="PF24626">
    <property type="entry name" value="SH3_Tf2-1"/>
    <property type="match status" value="1"/>
</dbReference>
<evidence type="ECO:0000256" key="4">
    <source>
        <dbReference type="ARBA" id="ARBA00022722"/>
    </source>
</evidence>
<dbReference type="EMBL" id="AVOT02025008">
    <property type="protein sequence ID" value="MBW0516028.1"/>
    <property type="molecule type" value="Genomic_DNA"/>
</dbReference>
<dbReference type="Gene3D" id="3.30.70.270">
    <property type="match status" value="1"/>
</dbReference>
<accession>A0A9Q3EBT6</accession>
<dbReference type="Proteomes" id="UP000765509">
    <property type="component" value="Unassembled WGS sequence"/>
</dbReference>
<evidence type="ECO:0000256" key="10">
    <source>
        <dbReference type="ARBA" id="ARBA00022884"/>
    </source>
</evidence>
<evidence type="ECO:0000256" key="7">
    <source>
        <dbReference type="ARBA" id="ARBA00022759"/>
    </source>
</evidence>
<keyword evidence="3" id="KW-0548">Nucleotidyltransferase</keyword>
<dbReference type="CDD" id="cd09274">
    <property type="entry name" value="RNase_HI_RT_Ty3"/>
    <property type="match status" value="1"/>
</dbReference>
<dbReference type="GO" id="GO:0003723">
    <property type="term" value="F:RNA binding"/>
    <property type="evidence" value="ECO:0007669"/>
    <property type="project" value="UniProtKB-KW"/>
</dbReference>
<dbReference type="InterPro" id="IPR012337">
    <property type="entry name" value="RNaseH-like_sf"/>
</dbReference>
<keyword evidence="14" id="KW-0238">DNA-binding</keyword>
<dbReference type="GO" id="GO:0006310">
    <property type="term" value="P:DNA recombination"/>
    <property type="evidence" value="ECO:0007669"/>
    <property type="project" value="UniProtKB-KW"/>
</dbReference>
<keyword evidence="10" id="KW-0694">RNA-binding</keyword>
<dbReference type="Pfam" id="PF17921">
    <property type="entry name" value="Integrase_H2C2"/>
    <property type="match status" value="1"/>
</dbReference>
<evidence type="ECO:0000256" key="6">
    <source>
        <dbReference type="ARBA" id="ARBA00022750"/>
    </source>
</evidence>
<dbReference type="GO" id="GO:0004519">
    <property type="term" value="F:endonuclease activity"/>
    <property type="evidence" value="ECO:0007669"/>
    <property type="project" value="UniProtKB-KW"/>
</dbReference>
<gene>
    <name evidence="17" type="ORF">O181_055743</name>
</gene>
<evidence type="ECO:0000256" key="11">
    <source>
        <dbReference type="ARBA" id="ARBA00022908"/>
    </source>
</evidence>
<evidence type="ECO:0000256" key="8">
    <source>
        <dbReference type="ARBA" id="ARBA00022801"/>
    </source>
</evidence>
<dbReference type="InterPro" id="IPR001584">
    <property type="entry name" value="Integrase_cat-core"/>
</dbReference>
<dbReference type="GO" id="GO:0005634">
    <property type="term" value="C:nucleus"/>
    <property type="evidence" value="ECO:0007669"/>
    <property type="project" value="UniProtKB-ARBA"/>
</dbReference>
<evidence type="ECO:0000256" key="12">
    <source>
        <dbReference type="ARBA" id="ARBA00022918"/>
    </source>
</evidence>
<name>A0A9Q3EBT6_9BASI</name>
<keyword evidence="6" id="KW-0064">Aspartyl protease</keyword>